<feature type="chain" id="PRO_5032344472" description="Secreted protein" evidence="1">
    <location>
        <begin position="20"/>
        <end position="70"/>
    </location>
</feature>
<organism evidence="2 3">
    <name type="scientific">Chlamydomonas incerta</name>
    <dbReference type="NCBI Taxonomy" id="51695"/>
    <lineage>
        <taxon>Eukaryota</taxon>
        <taxon>Viridiplantae</taxon>
        <taxon>Chlorophyta</taxon>
        <taxon>core chlorophytes</taxon>
        <taxon>Chlorophyceae</taxon>
        <taxon>CS clade</taxon>
        <taxon>Chlamydomonadales</taxon>
        <taxon>Chlamydomonadaceae</taxon>
        <taxon>Chlamydomonas</taxon>
    </lineage>
</organism>
<keyword evidence="3" id="KW-1185">Reference proteome</keyword>
<comment type="caution">
    <text evidence="2">The sequence shown here is derived from an EMBL/GenBank/DDBJ whole genome shotgun (WGS) entry which is preliminary data.</text>
</comment>
<dbReference type="Proteomes" id="UP000650467">
    <property type="component" value="Unassembled WGS sequence"/>
</dbReference>
<accession>A0A835WC70</accession>
<evidence type="ECO:0000313" key="3">
    <source>
        <dbReference type="Proteomes" id="UP000650467"/>
    </source>
</evidence>
<dbReference type="AlphaFoldDB" id="A0A835WC70"/>
<feature type="signal peptide" evidence="1">
    <location>
        <begin position="1"/>
        <end position="19"/>
    </location>
</feature>
<reference evidence="2" key="1">
    <citation type="journal article" date="2020" name="bioRxiv">
        <title>Comparative genomics of Chlamydomonas.</title>
        <authorList>
            <person name="Craig R.J."/>
            <person name="Hasan A.R."/>
            <person name="Ness R.W."/>
            <person name="Keightley P.D."/>
        </authorList>
    </citation>
    <scope>NUCLEOTIDE SEQUENCE</scope>
    <source>
        <strain evidence="2">SAG 7.73</strain>
    </source>
</reference>
<name>A0A835WC70_CHLIN</name>
<dbReference type="EMBL" id="JAEHOC010000002">
    <property type="protein sequence ID" value="KAG2444707.1"/>
    <property type="molecule type" value="Genomic_DNA"/>
</dbReference>
<keyword evidence="1" id="KW-0732">Signal</keyword>
<proteinExistence type="predicted"/>
<dbReference type="OrthoDB" id="10565830at2759"/>
<evidence type="ECO:0000313" key="2">
    <source>
        <dbReference type="EMBL" id="KAG2444707.1"/>
    </source>
</evidence>
<evidence type="ECO:0000256" key="1">
    <source>
        <dbReference type="SAM" id="SignalP"/>
    </source>
</evidence>
<protein>
    <recommendedName>
        <fullName evidence="4">Secreted protein</fullName>
    </recommendedName>
</protein>
<gene>
    <name evidence="2" type="ORF">HXX76_001451</name>
</gene>
<evidence type="ECO:0008006" key="4">
    <source>
        <dbReference type="Google" id="ProtNLM"/>
    </source>
</evidence>
<sequence length="70" mass="7476">MLCPVCLTAALVANAPAIAASIGGVAAVKVCLNQAGRNGAKAAPTERQQRQQQRVILDPAKIMRYDEQEW</sequence>